<dbReference type="InterPro" id="IPR029044">
    <property type="entry name" value="Nucleotide-diphossugar_trans"/>
</dbReference>
<keyword evidence="2" id="KW-0320">Glycogen biosynthesis</keyword>
<evidence type="ECO:0000259" key="4">
    <source>
        <dbReference type="Pfam" id="PF24894"/>
    </source>
</evidence>
<keyword evidence="5" id="KW-0548">Nucleotidyltransferase</keyword>
<evidence type="ECO:0000259" key="3">
    <source>
        <dbReference type="Pfam" id="PF00483"/>
    </source>
</evidence>
<keyword evidence="6" id="KW-1185">Reference proteome</keyword>
<comment type="similarity">
    <text evidence="1">Belongs to the bacterial/plant glucose-1-phosphate adenylyltransferase family.</text>
</comment>
<dbReference type="STRING" id="214095.RU97_GL000048"/>
<dbReference type="EMBL" id="JXKH01000001">
    <property type="protein sequence ID" value="OJG19815.1"/>
    <property type="molecule type" value="Genomic_DNA"/>
</dbReference>
<feature type="domain" description="Nucleotidyl transferase" evidence="3">
    <location>
        <begin position="14"/>
        <end position="253"/>
    </location>
</feature>
<dbReference type="Pfam" id="PF00483">
    <property type="entry name" value="NTP_transferase"/>
    <property type="match status" value="1"/>
</dbReference>
<evidence type="ECO:0000313" key="5">
    <source>
        <dbReference type="EMBL" id="OJG19815.1"/>
    </source>
</evidence>
<feature type="domain" description="Glucose-1-phosphate adenylyltransferase/Bifunctional protein GlmU-like C-terminal hexapeptide" evidence="4">
    <location>
        <begin position="287"/>
        <end position="355"/>
    </location>
</feature>
<dbReference type="GO" id="GO:0005978">
    <property type="term" value="P:glycogen biosynthetic process"/>
    <property type="evidence" value="ECO:0007669"/>
    <property type="project" value="UniProtKB-KW"/>
</dbReference>
<dbReference type="InterPro" id="IPR011832">
    <property type="entry name" value="GlgDAde_trans"/>
</dbReference>
<reference evidence="5 6" key="1">
    <citation type="submission" date="2014-12" db="EMBL/GenBank/DDBJ databases">
        <title>Draft genome sequences of 29 type strains of Enterococci.</title>
        <authorList>
            <person name="Zhong Z."/>
            <person name="Sun Z."/>
            <person name="Liu W."/>
            <person name="Zhang W."/>
            <person name="Zhang H."/>
        </authorList>
    </citation>
    <scope>NUCLEOTIDE SEQUENCE [LARGE SCALE GENOMIC DNA]</scope>
    <source>
        <strain evidence="5 6">DSM 17029</strain>
    </source>
</reference>
<keyword evidence="5" id="KW-0808">Transferase</keyword>
<dbReference type="NCBIfam" id="TIGR02092">
    <property type="entry name" value="glgD"/>
    <property type="match status" value="1"/>
</dbReference>
<accession>A0A1L8RJC4</accession>
<dbReference type="SUPFAM" id="SSF53448">
    <property type="entry name" value="Nucleotide-diphospho-sugar transferases"/>
    <property type="match status" value="1"/>
</dbReference>
<dbReference type="Gene3D" id="3.90.550.10">
    <property type="entry name" value="Spore Coat Polysaccharide Biosynthesis Protein SpsA, Chain A"/>
    <property type="match status" value="1"/>
</dbReference>
<dbReference type="Pfam" id="PF24894">
    <property type="entry name" value="Hexapep_GlmU"/>
    <property type="match status" value="1"/>
</dbReference>
<dbReference type="InterPro" id="IPR011004">
    <property type="entry name" value="Trimer_LpxA-like_sf"/>
</dbReference>
<evidence type="ECO:0000256" key="2">
    <source>
        <dbReference type="ARBA" id="ARBA00023056"/>
    </source>
</evidence>
<dbReference type="SUPFAM" id="SSF51161">
    <property type="entry name" value="Trimeric LpxA-like enzymes"/>
    <property type="match status" value="1"/>
</dbReference>
<dbReference type="GO" id="GO:0008878">
    <property type="term" value="F:glucose-1-phosphate adenylyltransferase activity"/>
    <property type="evidence" value="ECO:0007669"/>
    <property type="project" value="InterPro"/>
</dbReference>
<gene>
    <name evidence="5" type="ORF">RU97_GL000048</name>
</gene>
<dbReference type="InterPro" id="IPR011831">
    <property type="entry name" value="ADP-Glc_PPase"/>
</dbReference>
<dbReference type="CDD" id="cd04651">
    <property type="entry name" value="LbH_G1P_AT_C"/>
    <property type="match status" value="1"/>
</dbReference>
<organism evidence="5 6">
    <name type="scientific">Enterococcus canis</name>
    <dbReference type="NCBI Taxonomy" id="214095"/>
    <lineage>
        <taxon>Bacteria</taxon>
        <taxon>Bacillati</taxon>
        <taxon>Bacillota</taxon>
        <taxon>Bacilli</taxon>
        <taxon>Lactobacillales</taxon>
        <taxon>Enterococcaceae</taxon>
        <taxon>Enterococcus</taxon>
    </lineage>
</organism>
<name>A0A1L8RJC4_9ENTE</name>
<dbReference type="PANTHER" id="PTHR43523">
    <property type="entry name" value="GLUCOSE-1-PHOSPHATE ADENYLYLTRANSFERASE-RELATED"/>
    <property type="match status" value="1"/>
</dbReference>
<evidence type="ECO:0000256" key="1">
    <source>
        <dbReference type="ARBA" id="ARBA00010443"/>
    </source>
</evidence>
<sequence length="379" mass="43207">MCAILGNVNRYEGLLPLTENRPLATLPFDCKYRLIDFPLSNIVNANIRTIFMVFNEGETQSVFDHIGSGKEWNLDSLQNRYFVYFYQDFLRKLDKQGNPYEACIDYLQKSKSEYTVFMSNKMLCNIDLRAVLQIHKVQQNDMTIVYKRMPKEKIYQEDMILEIGEGGRVNGAHAYNQKSDTNDLENLSMDIYIVRTDWLIETMEKAPQNGDSFVLHELLTSKINEVKASTYEYTGYLSNVHDVKSYYEANMDMLDSAKFNSLLYTSQKIYTKVKNEVPTYYAPTSDVKSSQFATGSIIEGHVERSLISRNTHIAKNAKVSNAIVMPNARIAEDAQVEYAILDKNVEVQAGVHIQGTPEEPLVIEKGTVVTEDLTRGVGV</sequence>
<proteinExistence type="inferred from homology"/>
<dbReference type="Proteomes" id="UP000181884">
    <property type="component" value="Unassembled WGS sequence"/>
</dbReference>
<dbReference type="AlphaFoldDB" id="A0A1L8RJC4"/>
<comment type="caution">
    <text evidence="5">The sequence shown here is derived from an EMBL/GenBank/DDBJ whole genome shotgun (WGS) entry which is preliminary data.</text>
</comment>
<protein>
    <submittedName>
        <fullName evidence="5">Glucose-1-phosphate adenylyltransferase, GlgD subunit</fullName>
    </submittedName>
</protein>
<dbReference type="InterPro" id="IPR005835">
    <property type="entry name" value="NTP_transferase_dom"/>
</dbReference>
<evidence type="ECO:0000313" key="6">
    <source>
        <dbReference type="Proteomes" id="UP000181884"/>
    </source>
</evidence>
<dbReference type="InterPro" id="IPR056818">
    <property type="entry name" value="GlmU/GlgC-like_hexapep"/>
</dbReference>
<dbReference type="CDD" id="cd02508">
    <property type="entry name" value="ADP_Glucose_PP"/>
    <property type="match status" value="1"/>
</dbReference>
<dbReference type="Gene3D" id="2.160.10.10">
    <property type="entry name" value="Hexapeptide repeat proteins"/>
    <property type="match status" value="1"/>
</dbReference>
<dbReference type="PANTHER" id="PTHR43523:SF6">
    <property type="entry name" value="GLYCOGEN BIOSYNTHESIS PROTEIN GLGD"/>
    <property type="match status" value="1"/>
</dbReference>